<organism evidence="2 3">
    <name type="scientific">Effrenium voratum</name>
    <dbReference type="NCBI Taxonomy" id="2562239"/>
    <lineage>
        <taxon>Eukaryota</taxon>
        <taxon>Sar</taxon>
        <taxon>Alveolata</taxon>
        <taxon>Dinophyceae</taxon>
        <taxon>Suessiales</taxon>
        <taxon>Symbiodiniaceae</taxon>
        <taxon>Effrenium</taxon>
    </lineage>
</organism>
<feature type="compositionally biased region" description="Polar residues" evidence="1">
    <location>
        <begin position="612"/>
        <end position="625"/>
    </location>
</feature>
<feature type="compositionally biased region" description="Polar residues" evidence="1">
    <location>
        <begin position="558"/>
        <end position="567"/>
    </location>
</feature>
<sequence>MSLEVDGQRYKEIEVIAAEMENRLRESVLRVLRPTLSQVSELDMLHRDLKRRVDEDGKSIGKVDELQSDVIKNGHLVKALEEAVTSTSDQVRDMEATSSKRFVQLQTAFDLSQSTLSGYKNDIMRLEREDTRIWDEATRLQKQHDEDVSNNRDAVNGCHKRIIRVREECDAALLVMNQQREQLLEDLFGEDRGLSQLNKDLKKLTDFVSPIPDLIREMAENQRAVKNMAKRQEAFEKEFVQNRHDWQEYVQTQDVAVADMKATFKKECNFLVAHNSQIMKDIRRDYAKEMEHIQEMREGITKTLEQLGQTLHTMEDKLAIERRRIDTIHCEITKEIDDLHKWRNTDRAFMEADIHQFRTEMKAEKDTQTQIRSQVDTVTRLMGLLLEGCRVGCALSIQDFADRSRERWLCMSGERPDQAEPMKPSELEKQRQRKDMRFSDMTEVIADLKSRGLMRSGYQPGKVLFSGHNFDRRDLLILNSRLLVKAQQAYSESAEIAPSIMQVEKPEKPAPPRSMANSLKGHETAQNDHKGLIISTLPVMKEGQEEDGTGYPPKRSTKGPQPAQSSAPRRMLASSAGFDGIVSAGNTQSEWTKLPAIQSARTRTDPPKVATPPTSRPGTGNFTAR</sequence>
<dbReference type="EMBL" id="CAUJNA010000064">
    <property type="protein sequence ID" value="CAJ1371259.1"/>
    <property type="molecule type" value="Genomic_DNA"/>
</dbReference>
<reference evidence="2" key="1">
    <citation type="submission" date="2023-08" db="EMBL/GenBank/DDBJ databases">
        <authorList>
            <person name="Chen Y."/>
            <person name="Shah S."/>
            <person name="Dougan E. K."/>
            <person name="Thang M."/>
            <person name="Chan C."/>
        </authorList>
    </citation>
    <scope>NUCLEOTIDE SEQUENCE</scope>
</reference>
<name>A0AA36HMU0_9DINO</name>
<evidence type="ECO:0000256" key="1">
    <source>
        <dbReference type="SAM" id="MobiDB-lite"/>
    </source>
</evidence>
<comment type="caution">
    <text evidence="2">The sequence shown here is derived from an EMBL/GenBank/DDBJ whole genome shotgun (WGS) entry which is preliminary data.</text>
</comment>
<accession>A0AA36HMU0</accession>
<gene>
    <name evidence="2" type="ORF">EVOR1521_LOCUS1614</name>
</gene>
<dbReference type="Proteomes" id="UP001178507">
    <property type="component" value="Unassembled WGS sequence"/>
</dbReference>
<keyword evidence="3" id="KW-1185">Reference proteome</keyword>
<feature type="region of interest" description="Disordered" evidence="1">
    <location>
        <begin position="504"/>
        <end position="625"/>
    </location>
</feature>
<dbReference type="AlphaFoldDB" id="A0AA36HMU0"/>
<feature type="region of interest" description="Disordered" evidence="1">
    <location>
        <begin position="414"/>
        <end position="435"/>
    </location>
</feature>
<evidence type="ECO:0000313" key="3">
    <source>
        <dbReference type="Proteomes" id="UP001178507"/>
    </source>
</evidence>
<protein>
    <submittedName>
        <fullName evidence="2">Uncharacterized protein</fullName>
    </submittedName>
</protein>
<feature type="compositionally biased region" description="Basic and acidic residues" evidence="1">
    <location>
        <begin position="520"/>
        <end position="531"/>
    </location>
</feature>
<proteinExistence type="predicted"/>
<evidence type="ECO:0000313" key="2">
    <source>
        <dbReference type="EMBL" id="CAJ1371259.1"/>
    </source>
</evidence>